<organism evidence="1 2">
    <name type="scientific">Floridaenema flaviceps BLCC-F50</name>
    <dbReference type="NCBI Taxonomy" id="3153642"/>
    <lineage>
        <taxon>Bacteria</taxon>
        <taxon>Bacillati</taxon>
        <taxon>Cyanobacteriota</taxon>
        <taxon>Cyanophyceae</taxon>
        <taxon>Oscillatoriophycideae</taxon>
        <taxon>Aerosakkonematales</taxon>
        <taxon>Aerosakkonemataceae</taxon>
        <taxon>Floridanema</taxon>
        <taxon>Floridanema flaviceps</taxon>
    </lineage>
</organism>
<name>A0ABV4XQ24_9CYAN</name>
<accession>A0ABV4XQ24</accession>
<evidence type="ECO:0000313" key="2">
    <source>
        <dbReference type="Proteomes" id="UP001576784"/>
    </source>
</evidence>
<proteinExistence type="predicted"/>
<gene>
    <name evidence="1" type="ORF">ACE1CI_10710</name>
</gene>
<dbReference type="RefSeq" id="WP_413263035.1">
    <property type="nucleotide sequence ID" value="NZ_JBHFNR010000075.1"/>
</dbReference>
<reference evidence="1 2" key="1">
    <citation type="submission" date="2024-09" db="EMBL/GenBank/DDBJ databases">
        <title>Floridaenema gen nov. (Aerosakkonemataceae, Aerosakkonematales ord. nov., Cyanobacteria) from benthic tropical and subtropical fresh waters, with the description of four new species.</title>
        <authorList>
            <person name="Moretto J.A."/>
            <person name="Berthold D.E."/>
            <person name="Lefler F.W."/>
            <person name="Huang I.-S."/>
            <person name="Laughinghouse H. IV."/>
        </authorList>
    </citation>
    <scope>NUCLEOTIDE SEQUENCE [LARGE SCALE GENOMIC DNA]</scope>
    <source>
        <strain evidence="1 2">BLCC-F50</strain>
    </source>
</reference>
<evidence type="ECO:0000313" key="1">
    <source>
        <dbReference type="EMBL" id="MFB2893373.1"/>
    </source>
</evidence>
<dbReference type="EMBL" id="JBHFNR010000075">
    <property type="protein sequence ID" value="MFB2893373.1"/>
    <property type="molecule type" value="Genomic_DNA"/>
</dbReference>
<keyword evidence="2" id="KW-1185">Reference proteome</keyword>
<dbReference type="Proteomes" id="UP001576784">
    <property type="component" value="Unassembled WGS sequence"/>
</dbReference>
<sequence>MKFLNHSSTNGSGWEVYKQLELIPESASNPVERPNHFASGLNLLWRPLLGLLIDELVEEQRVEYLDRCWSLNEFGEGEKSPSNSLQRFWVLIN</sequence>
<comment type="caution">
    <text evidence="1">The sequence shown here is derived from an EMBL/GenBank/DDBJ whole genome shotgun (WGS) entry which is preliminary data.</text>
</comment>
<protein>
    <submittedName>
        <fullName evidence="1">Uncharacterized protein</fullName>
    </submittedName>
</protein>